<evidence type="ECO:0000313" key="8">
    <source>
        <dbReference type="Proteomes" id="UP000824120"/>
    </source>
</evidence>
<dbReference type="PANTHER" id="PTHR13683">
    <property type="entry name" value="ASPARTYL PROTEASES"/>
    <property type="match status" value="1"/>
</dbReference>
<dbReference type="PANTHER" id="PTHR13683:SF316">
    <property type="entry name" value="ASPARTYL PROTEASE APCB1"/>
    <property type="match status" value="1"/>
</dbReference>
<dbReference type="InterPro" id="IPR033121">
    <property type="entry name" value="PEPTIDASE_A1"/>
</dbReference>
<dbReference type="InterPro" id="IPR032799">
    <property type="entry name" value="TAXi_C"/>
</dbReference>
<feature type="domain" description="Peptidase A1" evidence="6">
    <location>
        <begin position="186"/>
        <end position="629"/>
    </location>
</feature>
<gene>
    <name evidence="7" type="ORF">H5410_033581</name>
</gene>
<comment type="caution">
    <text evidence="7">The sequence shown here is derived from an EMBL/GenBank/DDBJ whole genome shotgun (WGS) entry which is preliminary data.</text>
</comment>
<dbReference type="Pfam" id="PF14541">
    <property type="entry name" value="TAXi_C"/>
    <property type="match status" value="1"/>
</dbReference>
<evidence type="ECO:0000313" key="7">
    <source>
        <dbReference type="EMBL" id="KAG5602211.1"/>
    </source>
</evidence>
<keyword evidence="8" id="KW-1185">Reference proteome</keyword>
<keyword evidence="3" id="KW-0645">Protease</keyword>
<dbReference type="EMBL" id="JACXVP010000006">
    <property type="protein sequence ID" value="KAG5602211.1"/>
    <property type="molecule type" value="Genomic_DNA"/>
</dbReference>
<feature type="active site" evidence="2">
    <location>
        <position position="498"/>
    </location>
</feature>
<protein>
    <recommendedName>
        <fullName evidence="6">Peptidase A1 domain-containing protein</fullName>
    </recommendedName>
</protein>
<accession>A0A9J5YN88</accession>
<keyword evidence="5" id="KW-1133">Transmembrane helix</keyword>
<feature type="region of interest" description="Disordered" evidence="4">
    <location>
        <begin position="1"/>
        <end position="59"/>
    </location>
</feature>
<sequence length="646" mass="72232">MEETKNSPPIQGVVIITLPPPDNPSYGKTITAFTLSDSPTHQQQEEEEPPQQSQPHNQDLNTGVLRASLERSFFFRPKIVFGLLGISLIALSFWSSLTQETLFELRDVEHDHKSSNSSFILPLYPKRGGAWNSRTDVEFKLGRFVDFKPDIFMDQEKIAKSLSAATKLDSSVNFPVRGNIHSEGLYYTYMLVGNPPRPYFLDIDTGSDLMWIQCDAPCTSCAKGDGENKIDKDAFKTKLIMKDDDVIKVCCSVIGIELGVPILCSPLLFLGSSPLIAVKCSCQKSSWWTRYWASPITLSPPLELPKHSWKGAHPLYKPRNVNMIPPKNPYCVEVRENLKSKYCDNCHQCDYEIEYADRSSSVGVLAKDELQLVLANGTRTKPSVVFGCAYDQQGTLLNTLASTDGILGLSRAPISLPSQLASHGLINNVIGHCLRTDTNGGYLFLGNDFVPQWRMSWVSMLNNPFPNLYQAQLMKMNYGGKELRLGSTSYGQGTVVFDSGSTYTYFTDQAYKALISMLEEISSEDLIKDASDTTLPICWRAKFPVRSIEEVRQFFKPLNLQFGSKWRIVSTKLWIPAEGFLTISEKGNVCLGILDGSNVHDGSAIILGDISLRGQLFVYDNVNQKIGWIRSNCERPEKVPSLPFFL</sequence>
<evidence type="ECO:0000256" key="4">
    <source>
        <dbReference type="SAM" id="MobiDB-lite"/>
    </source>
</evidence>
<dbReference type="GO" id="GO:0004190">
    <property type="term" value="F:aspartic-type endopeptidase activity"/>
    <property type="evidence" value="ECO:0007669"/>
    <property type="project" value="UniProtKB-KW"/>
</dbReference>
<dbReference type="SUPFAM" id="SSF50630">
    <property type="entry name" value="Acid proteases"/>
    <property type="match status" value="1"/>
</dbReference>
<evidence type="ECO:0000256" key="3">
    <source>
        <dbReference type="RuleBase" id="RU000454"/>
    </source>
</evidence>
<dbReference type="InterPro" id="IPR001461">
    <property type="entry name" value="Aspartic_peptidase_A1"/>
</dbReference>
<dbReference type="PROSITE" id="PS51767">
    <property type="entry name" value="PEPTIDASE_A1"/>
    <property type="match status" value="1"/>
</dbReference>
<evidence type="ECO:0000256" key="1">
    <source>
        <dbReference type="ARBA" id="ARBA00007447"/>
    </source>
</evidence>
<reference evidence="7 8" key="1">
    <citation type="submission" date="2020-09" db="EMBL/GenBank/DDBJ databases">
        <title>De no assembly of potato wild relative species, Solanum commersonii.</title>
        <authorList>
            <person name="Cho K."/>
        </authorList>
    </citation>
    <scope>NUCLEOTIDE SEQUENCE [LARGE SCALE GENOMIC DNA]</scope>
    <source>
        <strain evidence="7">LZ3.2</strain>
        <tissue evidence="7">Leaf</tissue>
    </source>
</reference>
<keyword evidence="3" id="KW-0064">Aspartyl protease</keyword>
<dbReference type="InterPro" id="IPR021109">
    <property type="entry name" value="Peptidase_aspartic_dom_sf"/>
</dbReference>
<organism evidence="7 8">
    <name type="scientific">Solanum commersonii</name>
    <name type="common">Commerson's wild potato</name>
    <name type="synonym">Commerson's nightshade</name>
    <dbReference type="NCBI Taxonomy" id="4109"/>
    <lineage>
        <taxon>Eukaryota</taxon>
        <taxon>Viridiplantae</taxon>
        <taxon>Streptophyta</taxon>
        <taxon>Embryophyta</taxon>
        <taxon>Tracheophyta</taxon>
        <taxon>Spermatophyta</taxon>
        <taxon>Magnoliopsida</taxon>
        <taxon>eudicotyledons</taxon>
        <taxon>Gunneridae</taxon>
        <taxon>Pentapetalae</taxon>
        <taxon>asterids</taxon>
        <taxon>lamiids</taxon>
        <taxon>Solanales</taxon>
        <taxon>Solanaceae</taxon>
        <taxon>Solanoideae</taxon>
        <taxon>Solaneae</taxon>
        <taxon>Solanum</taxon>
    </lineage>
</organism>
<keyword evidence="3" id="KW-0378">Hydrolase</keyword>
<comment type="similarity">
    <text evidence="1 3">Belongs to the peptidase A1 family.</text>
</comment>
<dbReference type="Pfam" id="PF14543">
    <property type="entry name" value="TAXi_N"/>
    <property type="match status" value="2"/>
</dbReference>
<name>A0A9J5YN88_SOLCO</name>
<evidence type="ECO:0000256" key="5">
    <source>
        <dbReference type="SAM" id="Phobius"/>
    </source>
</evidence>
<evidence type="ECO:0000259" key="6">
    <source>
        <dbReference type="PROSITE" id="PS51767"/>
    </source>
</evidence>
<evidence type="ECO:0000256" key="2">
    <source>
        <dbReference type="PIRSR" id="PIRSR601461-1"/>
    </source>
</evidence>
<dbReference type="PROSITE" id="PS00141">
    <property type="entry name" value="ASP_PROTEASE"/>
    <property type="match status" value="1"/>
</dbReference>
<feature type="compositionally biased region" description="Polar residues" evidence="4">
    <location>
        <begin position="26"/>
        <end position="41"/>
    </location>
</feature>
<dbReference type="AlphaFoldDB" id="A0A9J5YN88"/>
<feature type="active site" evidence="2">
    <location>
        <position position="204"/>
    </location>
</feature>
<dbReference type="Gene3D" id="2.40.70.10">
    <property type="entry name" value="Acid Proteases"/>
    <property type="match status" value="3"/>
</dbReference>
<dbReference type="OrthoDB" id="2747330at2759"/>
<keyword evidence="5" id="KW-0472">Membrane</keyword>
<feature type="transmembrane region" description="Helical" evidence="5">
    <location>
        <begin position="79"/>
        <end position="97"/>
    </location>
</feature>
<dbReference type="PRINTS" id="PR00792">
    <property type="entry name" value="PEPSIN"/>
</dbReference>
<dbReference type="InterPro" id="IPR032861">
    <property type="entry name" value="TAXi_N"/>
</dbReference>
<dbReference type="InterPro" id="IPR001969">
    <property type="entry name" value="Aspartic_peptidase_AS"/>
</dbReference>
<dbReference type="Proteomes" id="UP000824120">
    <property type="component" value="Chromosome 6"/>
</dbReference>
<dbReference type="GO" id="GO:0006508">
    <property type="term" value="P:proteolysis"/>
    <property type="evidence" value="ECO:0007669"/>
    <property type="project" value="UniProtKB-KW"/>
</dbReference>
<keyword evidence="5" id="KW-0812">Transmembrane</keyword>
<proteinExistence type="inferred from homology"/>